<protein>
    <submittedName>
        <fullName evidence="2">Uncharacterized protein</fullName>
    </submittedName>
</protein>
<evidence type="ECO:0000313" key="2">
    <source>
        <dbReference type="EMBL" id="SDJ32798.1"/>
    </source>
</evidence>
<reference evidence="2 3" key="1">
    <citation type="submission" date="2016-10" db="EMBL/GenBank/DDBJ databases">
        <authorList>
            <person name="de Groot N.N."/>
        </authorList>
    </citation>
    <scope>NUCLEOTIDE SEQUENCE [LARGE SCALE GENOMIC DNA]</scope>
    <source>
        <strain evidence="2 3">IBRC-M10015</strain>
    </source>
</reference>
<accession>A0A1G8SU81</accession>
<gene>
    <name evidence="2" type="ORF">SAMN05216226_102148</name>
</gene>
<keyword evidence="3" id="KW-1185">Reference proteome</keyword>
<sequence>MIHSDPLTRLYPVGLVVADIVFGTALYEAGITGAAVLMWLAAVAACLGLITTSGSIGSNVGGQAAPDNR</sequence>
<keyword evidence="1" id="KW-0812">Transmembrane</keyword>
<evidence type="ECO:0000256" key="1">
    <source>
        <dbReference type="SAM" id="Phobius"/>
    </source>
</evidence>
<evidence type="ECO:0000313" key="3">
    <source>
        <dbReference type="Proteomes" id="UP000198856"/>
    </source>
</evidence>
<name>A0A1G8SU81_9EURY</name>
<organism evidence="2 3">
    <name type="scientific">Halovenus aranensis</name>
    <dbReference type="NCBI Taxonomy" id="890420"/>
    <lineage>
        <taxon>Archaea</taxon>
        <taxon>Methanobacteriati</taxon>
        <taxon>Methanobacteriota</taxon>
        <taxon>Stenosarchaea group</taxon>
        <taxon>Halobacteria</taxon>
        <taxon>Halobacteriales</taxon>
        <taxon>Haloarculaceae</taxon>
        <taxon>Halovenus</taxon>
    </lineage>
</organism>
<dbReference type="AlphaFoldDB" id="A0A1G8SU81"/>
<dbReference type="RefSeq" id="WP_092699130.1">
    <property type="nucleotide sequence ID" value="NZ_FNFC01000002.1"/>
</dbReference>
<feature type="transmembrane region" description="Helical" evidence="1">
    <location>
        <begin position="20"/>
        <end position="50"/>
    </location>
</feature>
<dbReference type="EMBL" id="FNFC01000002">
    <property type="protein sequence ID" value="SDJ32798.1"/>
    <property type="molecule type" value="Genomic_DNA"/>
</dbReference>
<proteinExistence type="predicted"/>
<keyword evidence="1" id="KW-0472">Membrane</keyword>
<dbReference type="Proteomes" id="UP000198856">
    <property type="component" value="Unassembled WGS sequence"/>
</dbReference>
<keyword evidence="1" id="KW-1133">Transmembrane helix</keyword>